<feature type="domain" description="Trimeric autotransporter adhesin YadA-like head" evidence="2">
    <location>
        <begin position="804"/>
        <end position="827"/>
    </location>
</feature>
<reference evidence="3 4" key="1">
    <citation type="submission" date="2017-05" db="EMBL/GenBank/DDBJ databases">
        <title>The Genome Sequence of Enterococcus sp. 8G7_MSG3316.</title>
        <authorList>
            <consortium name="The Broad Institute Genomics Platform"/>
            <consortium name="The Broad Institute Genomic Center for Infectious Diseases"/>
            <person name="Earl A."/>
            <person name="Manson A."/>
            <person name="Schwartman J."/>
            <person name="Gilmore M."/>
            <person name="Abouelleil A."/>
            <person name="Cao P."/>
            <person name="Chapman S."/>
            <person name="Cusick C."/>
            <person name="Shea T."/>
            <person name="Young S."/>
            <person name="Neafsey D."/>
            <person name="Nusbaum C."/>
            <person name="Birren B."/>
        </authorList>
    </citation>
    <scope>NUCLEOTIDE SEQUENCE [LARGE SCALE GENOMIC DNA]</scope>
    <source>
        <strain evidence="3 4">8G7_MSG3316</strain>
    </source>
</reference>
<evidence type="ECO:0000259" key="2">
    <source>
        <dbReference type="Pfam" id="PF05658"/>
    </source>
</evidence>
<sequence length="890" mass="95904">MEFIKQQTTEIIEINSKFPEKKLNAEWMSYDKNVHKVVVPVRTQSGIAFQIDEIEEVLVYLKYSKGSFGPFDGKVEDEEQMTVSFEIPDEVRGQTGTVNISMMLNLSDGRQVDLVKFTATARLSAVDAEAPAMQEYYLPMYEDLVADIEVQKEKFDAASIYNKAEVDSKVNPLVSGKADKTYVDSMLSSIAQGGPRELFYSLAALKAKYPNGADGTYLVFDSATTDGAHSYIWDSSTRAWKDLGVYQAVMLDNFVANNLIKNGNFMSGLTGGWVASAATHAVSNGTLTNTADGSQIYGIEQQAISGLAIGNKYYVRLFMTPKTAKTQSLRMRMVYANEPYIVVSNPVKDRDYNISGIFSATENLSNVQFSHYYNNSTDANGSSVTITNVVAIDLTAVFGHGNEPSVSEMDKVMSYFPQFFFDGTTGTLIDNPALYDLIYQLRNNSLATRSIQGTGQQITVENPDGKNGNPKISIPKNPMLMQPNVTATSYGPEMAPTIGSWIGKNGSSFSNGAWTIPELGMLESTFSVEKDSEYEISLTWTSTDDYTALNIPKLVVSLGAVVSEKQFTGYSDALYKLTLTANETGNVVLRLGNGIEKWTATITEISIKKVTGKVTPAGKLGIGSFDITTSGDNFAIGNGLQKRTSGLANVGYGLGALRDVTVGRYNNAFGTYALEKLDTGLNNVAVGHAALRNLKSGYYNIGIGYSAMLSNVTGSWNIAIGNECMRNLTDGIRNTVVGSRAFNDITTGSRNVGMGREAGFYPAAVNRPTTTGSDNVFVGFRSGQSTLDQADRSVAIGSYATATTDSVAIGANSRAASKNSVAIGAGSVASEGQIVLGTNSNSVYVPGKLILARYTPTDDDGEIGSIVIDDNNVYVKTANGWKKAILQALD</sequence>
<dbReference type="RefSeq" id="WP_086275135.1">
    <property type="nucleotide sequence ID" value="NZ_NGKU01000001.1"/>
</dbReference>
<dbReference type="InterPro" id="IPR008640">
    <property type="entry name" value="Adhesin_Head_dom"/>
</dbReference>
<gene>
    <name evidence="3" type="ORF">A5886_002144</name>
</gene>
<keyword evidence="4" id="KW-1185">Reference proteome</keyword>
<dbReference type="AlphaFoldDB" id="A0A242A7R3"/>
<evidence type="ECO:0000256" key="1">
    <source>
        <dbReference type="SAM" id="MobiDB-lite"/>
    </source>
</evidence>
<dbReference type="InterPro" id="IPR011049">
    <property type="entry name" value="Serralysin-like_metalloprot_C"/>
</dbReference>
<dbReference type="STRING" id="1834191.A5886_002144"/>
<protein>
    <recommendedName>
        <fullName evidence="2">Trimeric autotransporter adhesin YadA-like head domain-containing protein</fullName>
    </recommendedName>
</protein>
<dbReference type="Proteomes" id="UP000195043">
    <property type="component" value="Unassembled WGS sequence"/>
</dbReference>
<evidence type="ECO:0000313" key="4">
    <source>
        <dbReference type="Proteomes" id="UP000195043"/>
    </source>
</evidence>
<accession>A0A242A7R3</accession>
<dbReference type="Gene3D" id="2.150.10.10">
    <property type="entry name" value="Serralysin-like metalloprotease, C-terminal"/>
    <property type="match status" value="1"/>
</dbReference>
<evidence type="ECO:0000313" key="3">
    <source>
        <dbReference type="EMBL" id="OTN77064.1"/>
    </source>
</evidence>
<dbReference type="EMBL" id="NGKU01000001">
    <property type="protein sequence ID" value="OTN77064.1"/>
    <property type="molecule type" value="Genomic_DNA"/>
</dbReference>
<feature type="region of interest" description="Disordered" evidence="1">
    <location>
        <begin position="457"/>
        <end position="478"/>
    </location>
</feature>
<organism evidence="3 4">
    <name type="scientific">Candidatus Enterococcus testudinis</name>
    <dbReference type="NCBI Taxonomy" id="1834191"/>
    <lineage>
        <taxon>Bacteria</taxon>
        <taxon>Bacillati</taxon>
        <taxon>Bacillota</taxon>
        <taxon>Bacilli</taxon>
        <taxon>Lactobacillales</taxon>
        <taxon>Enterococcaceae</taxon>
        <taxon>Enterococcus</taxon>
    </lineage>
</organism>
<dbReference type="Pfam" id="PF05658">
    <property type="entry name" value="YadA_head"/>
    <property type="match status" value="1"/>
</dbReference>
<name>A0A242A7R3_9ENTE</name>
<proteinExistence type="predicted"/>
<dbReference type="OrthoDB" id="9778320at2"/>
<comment type="caution">
    <text evidence="3">The sequence shown here is derived from an EMBL/GenBank/DDBJ whole genome shotgun (WGS) entry which is preliminary data.</text>
</comment>